<dbReference type="AlphaFoldDB" id="A0A5B0MHF3"/>
<name>A0A5B0MHF3_PUCGR</name>
<reference evidence="2 3" key="1">
    <citation type="submission" date="2019-05" db="EMBL/GenBank/DDBJ databases">
        <title>Emergence of the Ug99 lineage of the wheat stem rust pathogen through somatic hybridization.</title>
        <authorList>
            <person name="Li F."/>
            <person name="Upadhyaya N.M."/>
            <person name="Sperschneider J."/>
            <person name="Matny O."/>
            <person name="Nguyen-Phuc H."/>
            <person name="Mago R."/>
            <person name="Raley C."/>
            <person name="Miller M.E."/>
            <person name="Silverstein K.A.T."/>
            <person name="Henningsen E."/>
            <person name="Hirsch C.D."/>
            <person name="Visser B."/>
            <person name="Pretorius Z.A."/>
            <person name="Steffenson B.J."/>
            <person name="Schwessinger B."/>
            <person name="Dodds P.N."/>
            <person name="Figueroa M."/>
        </authorList>
    </citation>
    <scope>NUCLEOTIDE SEQUENCE [LARGE SCALE GENOMIC DNA]</scope>
    <source>
        <strain evidence="2 3">Ug99</strain>
    </source>
</reference>
<organism evidence="2 3">
    <name type="scientific">Puccinia graminis f. sp. tritici</name>
    <dbReference type="NCBI Taxonomy" id="56615"/>
    <lineage>
        <taxon>Eukaryota</taxon>
        <taxon>Fungi</taxon>
        <taxon>Dikarya</taxon>
        <taxon>Basidiomycota</taxon>
        <taxon>Pucciniomycotina</taxon>
        <taxon>Pucciniomycetes</taxon>
        <taxon>Pucciniales</taxon>
        <taxon>Pucciniaceae</taxon>
        <taxon>Puccinia</taxon>
    </lineage>
</organism>
<feature type="region of interest" description="Disordered" evidence="1">
    <location>
        <begin position="80"/>
        <end position="128"/>
    </location>
</feature>
<evidence type="ECO:0000313" key="3">
    <source>
        <dbReference type="Proteomes" id="UP000325313"/>
    </source>
</evidence>
<comment type="caution">
    <text evidence="2">The sequence shown here is derived from an EMBL/GenBank/DDBJ whole genome shotgun (WGS) entry which is preliminary data.</text>
</comment>
<accession>A0A5B0MHF3</accession>
<protein>
    <submittedName>
        <fullName evidence="2">Uncharacterized protein</fullName>
    </submittedName>
</protein>
<sequence>MARWRGRCRLWASVATAAQRHRSISLTVKSASLEMKKDSILRIFLSCPWLLFSSFALSTSSSRLFLVSLSHKTAGQELQRSKISSTGCGVQHNDLKDLDRKSPAGSKSSGFEENSTGNVPSSRVASPARERPALHWGIMGYSSSSSDGLV</sequence>
<feature type="compositionally biased region" description="Polar residues" evidence="1">
    <location>
        <begin position="105"/>
        <end position="124"/>
    </location>
</feature>
<evidence type="ECO:0000256" key="1">
    <source>
        <dbReference type="SAM" id="MobiDB-lite"/>
    </source>
</evidence>
<evidence type="ECO:0000313" key="2">
    <source>
        <dbReference type="EMBL" id="KAA1075444.1"/>
    </source>
</evidence>
<dbReference type="Proteomes" id="UP000325313">
    <property type="component" value="Unassembled WGS sequence"/>
</dbReference>
<dbReference type="EMBL" id="VDEP01000472">
    <property type="protein sequence ID" value="KAA1075444.1"/>
    <property type="molecule type" value="Genomic_DNA"/>
</dbReference>
<proteinExistence type="predicted"/>
<gene>
    <name evidence="2" type="ORF">PGTUg99_007015</name>
</gene>
<feature type="compositionally biased region" description="Basic and acidic residues" evidence="1">
    <location>
        <begin position="93"/>
        <end position="102"/>
    </location>
</feature>